<dbReference type="OrthoDB" id="4475657at2"/>
<reference evidence="7" key="2">
    <citation type="submission" date="2020-09" db="EMBL/GenBank/DDBJ databases">
        <authorList>
            <person name="Sun Q."/>
            <person name="Zhou Y."/>
        </authorList>
    </citation>
    <scope>NUCLEOTIDE SEQUENCE</scope>
    <source>
        <strain evidence="7">CGMCC 4.7679</strain>
    </source>
</reference>
<accession>A0A8H9ISH4</accession>
<comment type="caution">
    <text evidence="7">The sequence shown here is derived from an EMBL/GenBank/DDBJ whole genome shotgun (WGS) entry which is preliminary data.</text>
</comment>
<dbReference type="SUPFAM" id="SSF55424">
    <property type="entry name" value="FAD/NAD-linked reductases, dimerisation (C-terminal) domain"/>
    <property type="match status" value="1"/>
</dbReference>
<name>A0A8H9ISH4_9PSEU</name>
<dbReference type="Proteomes" id="UP000658656">
    <property type="component" value="Unassembled WGS sequence"/>
</dbReference>
<organism evidence="7 8">
    <name type="scientific">Amycolatopsis bartoniae</name>
    <dbReference type="NCBI Taxonomy" id="941986"/>
    <lineage>
        <taxon>Bacteria</taxon>
        <taxon>Bacillati</taxon>
        <taxon>Actinomycetota</taxon>
        <taxon>Actinomycetes</taxon>
        <taxon>Pseudonocardiales</taxon>
        <taxon>Pseudonocardiaceae</taxon>
        <taxon>Amycolatopsis</taxon>
    </lineage>
</organism>
<dbReference type="PANTHER" id="PTHR43557">
    <property type="entry name" value="APOPTOSIS-INDUCING FACTOR 1"/>
    <property type="match status" value="1"/>
</dbReference>
<dbReference type="GO" id="GO:0016651">
    <property type="term" value="F:oxidoreductase activity, acting on NAD(P)H"/>
    <property type="evidence" value="ECO:0007669"/>
    <property type="project" value="TreeGrafter"/>
</dbReference>
<evidence type="ECO:0000256" key="2">
    <source>
        <dbReference type="ARBA" id="ARBA00022630"/>
    </source>
</evidence>
<dbReference type="Pfam" id="PF14759">
    <property type="entry name" value="Reductase_C"/>
    <property type="match status" value="1"/>
</dbReference>
<dbReference type="InterPro" id="IPR023753">
    <property type="entry name" value="FAD/NAD-binding_dom"/>
</dbReference>
<dbReference type="GO" id="GO:0005737">
    <property type="term" value="C:cytoplasm"/>
    <property type="evidence" value="ECO:0007669"/>
    <property type="project" value="TreeGrafter"/>
</dbReference>
<reference evidence="7" key="1">
    <citation type="journal article" date="2014" name="Int. J. Syst. Evol. Microbiol.">
        <title>Complete genome sequence of Corynebacterium casei LMG S-19264T (=DSM 44701T), isolated from a smear-ripened cheese.</title>
        <authorList>
            <consortium name="US DOE Joint Genome Institute (JGI-PGF)"/>
            <person name="Walter F."/>
            <person name="Albersmeier A."/>
            <person name="Kalinowski J."/>
            <person name="Ruckert C."/>
        </authorList>
    </citation>
    <scope>NUCLEOTIDE SEQUENCE</scope>
    <source>
        <strain evidence="7">CGMCC 4.7679</strain>
    </source>
</reference>
<feature type="domain" description="FAD/NAD(P)-binding" evidence="5">
    <location>
        <begin position="2"/>
        <end position="296"/>
    </location>
</feature>
<evidence type="ECO:0000256" key="1">
    <source>
        <dbReference type="ARBA" id="ARBA00001974"/>
    </source>
</evidence>
<evidence type="ECO:0000259" key="6">
    <source>
        <dbReference type="Pfam" id="PF14759"/>
    </source>
</evidence>
<keyword evidence="4" id="KW-0560">Oxidoreductase</keyword>
<dbReference type="EMBL" id="BNAV01000001">
    <property type="protein sequence ID" value="GHF35986.1"/>
    <property type="molecule type" value="Genomic_DNA"/>
</dbReference>
<dbReference type="AlphaFoldDB" id="A0A8H9ISH4"/>
<protein>
    <submittedName>
        <fullName evidence="7">Pyridine nucleotide-disulfide oxidoreductase</fullName>
    </submittedName>
</protein>
<keyword evidence="8" id="KW-1185">Reference proteome</keyword>
<feature type="domain" description="Reductase C-terminal" evidence="6">
    <location>
        <begin position="317"/>
        <end position="385"/>
    </location>
</feature>
<sequence>MRTVIVGTSVAGVRVAQALRRNGGEDEIILAGEESHLPYDKPCLSKGMLSGALAPEKNCLLTDSAAAELGIRTALSQRAVGLDPAAAVLRTTAGRIPYDRLVIATGASARRLPWSNLPGVHSLRTRTDCEALRADLRRAARLVVVGGGFIGCEVAATARGLGLDVTIVEPETTLLPAAGPELGALAGEWHAGHGVRVRVGEAVHDIVRVGSVLAVELRGGEVLDADCVVLGVGAVPNTGWLEGSGLDIADGIACDAWGRVRGHENILAAGDVARWQDPVSGAARRIEHWTNATEQAAVVGKVLAGASEVAAHRANTYVWSDQYDRTMSFVGRRAQATRVTRFDDPRKGGVAFVGADEQGGLAFAAVVNWPRALLAVRKAINGSVPCAAVEEQFATVA</sequence>
<evidence type="ECO:0000256" key="3">
    <source>
        <dbReference type="ARBA" id="ARBA00022827"/>
    </source>
</evidence>
<dbReference type="InterPro" id="IPR050446">
    <property type="entry name" value="FAD-oxidoreductase/Apoptosis"/>
</dbReference>
<keyword evidence="3" id="KW-0274">FAD</keyword>
<dbReference type="PANTHER" id="PTHR43557:SF2">
    <property type="entry name" value="RIESKE DOMAIN-CONTAINING PROTEIN-RELATED"/>
    <property type="match status" value="1"/>
</dbReference>
<evidence type="ECO:0000313" key="8">
    <source>
        <dbReference type="Proteomes" id="UP000658656"/>
    </source>
</evidence>
<dbReference type="InterPro" id="IPR016156">
    <property type="entry name" value="FAD/NAD-linked_Rdtase_dimer_sf"/>
</dbReference>
<keyword evidence="2" id="KW-0285">Flavoprotein</keyword>
<evidence type="ECO:0000256" key="4">
    <source>
        <dbReference type="ARBA" id="ARBA00023002"/>
    </source>
</evidence>
<dbReference type="InterPro" id="IPR028202">
    <property type="entry name" value="Reductase_C"/>
</dbReference>
<dbReference type="InterPro" id="IPR036188">
    <property type="entry name" value="FAD/NAD-bd_sf"/>
</dbReference>
<dbReference type="Pfam" id="PF07992">
    <property type="entry name" value="Pyr_redox_2"/>
    <property type="match status" value="1"/>
</dbReference>
<dbReference type="RefSeq" id="WP_145934834.1">
    <property type="nucleotide sequence ID" value="NZ_BNAV01000001.1"/>
</dbReference>
<dbReference type="PRINTS" id="PR00368">
    <property type="entry name" value="FADPNR"/>
</dbReference>
<dbReference type="SUPFAM" id="SSF51905">
    <property type="entry name" value="FAD/NAD(P)-binding domain"/>
    <property type="match status" value="2"/>
</dbReference>
<evidence type="ECO:0000259" key="5">
    <source>
        <dbReference type="Pfam" id="PF07992"/>
    </source>
</evidence>
<dbReference type="PRINTS" id="PR00411">
    <property type="entry name" value="PNDRDTASEI"/>
</dbReference>
<dbReference type="Gene3D" id="3.50.50.60">
    <property type="entry name" value="FAD/NAD(P)-binding domain"/>
    <property type="match status" value="2"/>
</dbReference>
<gene>
    <name evidence="7" type="ORF">GCM10017566_06250</name>
</gene>
<evidence type="ECO:0000313" key="7">
    <source>
        <dbReference type="EMBL" id="GHF35986.1"/>
    </source>
</evidence>
<comment type="cofactor">
    <cofactor evidence="1">
        <name>FAD</name>
        <dbReference type="ChEBI" id="CHEBI:57692"/>
    </cofactor>
</comment>
<proteinExistence type="predicted"/>
<dbReference type="Gene3D" id="3.30.390.30">
    <property type="match status" value="1"/>
</dbReference>